<dbReference type="Pfam" id="PF03796">
    <property type="entry name" value="DnaB_C"/>
    <property type="match status" value="2"/>
</dbReference>
<dbReference type="GO" id="GO:0005829">
    <property type="term" value="C:cytosol"/>
    <property type="evidence" value="ECO:0007669"/>
    <property type="project" value="TreeGrafter"/>
</dbReference>
<reference evidence="2" key="1">
    <citation type="submission" date="2020-11" db="EMBL/GenBank/DDBJ databases">
        <title>Nocardioides sp. nov., isolated from Soil of Cynanchum wilfordii Hemsley rhizosphere.</title>
        <authorList>
            <person name="Lee J.-S."/>
            <person name="Suh M.K."/>
            <person name="Kim J.-S."/>
        </authorList>
    </citation>
    <scope>NUCLEOTIDE SEQUENCE</scope>
    <source>
        <strain evidence="2">KCTC 19275</strain>
    </source>
</reference>
<feature type="domain" description="SF4 helicase" evidence="1">
    <location>
        <begin position="22"/>
        <end position="321"/>
    </location>
</feature>
<dbReference type="PANTHER" id="PTHR30153:SF2">
    <property type="entry name" value="REPLICATIVE DNA HELICASE"/>
    <property type="match status" value="1"/>
</dbReference>
<proteinExistence type="predicted"/>
<dbReference type="InterPro" id="IPR027417">
    <property type="entry name" value="P-loop_NTPase"/>
</dbReference>
<sequence>MDQKLTSLTAVVERSDARLRSPEAEVQIWPTGFPILDESIGGGMRAGALNVLAGPQGQGKSTMALQMCRNAAAAGCSAVMFSFELEAEVLLQRLISLEAGLMFGTSAPPISQIREAFDGKGGVGGLPERLLETAGSMGLDALMSIGKYSDRLVIHRSTSAHTDMAAINENAKEVYADTGQPPLIVVDYLQKVKPFDRTMSEEQQITLITQQLKDLAIDFASPVLALSSADRDGLNPGQRMRARHLKGSTALAYEPDIVMIMNTKADIVNRDALVYDINGLERMREWTVVTLEKNRQGATGLDIEFRKKFMQGRFDIDGSIVSERLVEERLDN</sequence>
<dbReference type="GO" id="GO:0005524">
    <property type="term" value="F:ATP binding"/>
    <property type="evidence" value="ECO:0007669"/>
    <property type="project" value="InterPro"/>
</dbReference>
<dbReference type="GO" id="GO:0003678">
    <property type="term" value="F:DNA helicase activity"/>
    <property type="evidence" value="ECO:0007669"/>
    <property type="project" value="InterPro"/>
</dbReference>
<evidence type="ECO:0000313" key="2">
    <source>
        <dbReference type="EMBL" id="MBF4763653.1"/>
    </source>
</evidence>
<dbReference type="InterPro" id="IPR007694">
    <property type="entry name" value="DNA_helicase_DnaB-like_C"/>
</dbReference>
<accession>A0A930VC02</accession>
<keyword evidence="3" id="KW-1185">Reference proteome</keyword>
<name>A0A930VC02_9ACTN</name>
<gene>
    <name evidence="2" type="ORF">ISU07_10985</name>
</gene>
<organism evidence="2 3">
    <name type="scientific">Nocardioides islandensis</name>
    <dbReference type="NCBI Taxonomy" id="433663"/>
    <lineage>
        <taxon>Bacteria</taxon>
        <taxon>Bacillati</taxon>
        <taxon>Actinomycetota</taxon>
        <taxon>Actinomycetes</taxon>
        <taxon>Propionibacteriales</taxon>
        <taxon>Nocardioidaceae</taxon>
        <taxon>Nocardioides</taxon>
    </lineage>
</organism>
<dbReference type="RefSeq" id="WP_194706831.1">
    <property type="nucleotide sequence ID" value="NZ_JADKPN010000005.1"/>
</dbReference>
<dbReference type="PANTHER" id="PTHR30153">
    <property type="entry name" value="REPLICATIVE DNA HELICASE DNAB"/>
    <property type="match status" value="1"/>
</dbReference>
<dbReference type="AlphaFoldDB" id="A0A930VC02"/>
<protein>
    <submittedName>
        <fullName evidence="2">AAA family ATPase</fullName>
    </submittedName>
</protein>
<evidence type="ECO:0000259" key="1">
    <source>
        <dbReference type="PROSITE" id="PS51199"/>
    </source>
</evidence>
<dbReference type="EMBL" id="JADKPN010000005">
    <property type="protein sequence ID" value="MBF4763653.1"/>
    <property type="molecule type" value="Genomic_DNA"/>
</dbReference>
<comment type="caution">
    <text evidence="2">The sequence shown here is derived from an EMBL/GenBank/DDBJ whole genome shotgun (WGS) entry which is preliminary data.</text>
</comment>
<dbReference type="GO" id="GO:0006260">
    <property type="term" value="P:DNA replication"/>
    <property type="evidence" value="ECO:0007669"/>
    <property type="project" value="InterPro"/>
</dbReference>
<dbReference type="Proteomes" id="UP000640489">
    <property type="component" value="Unassembled WGS sequence"/>
</dbReference>
<dbReference type="SUPFAM" id="SSF52540">
    <property type="entry name" value="P-loop containing nucleoside triphosphate hydrolases"/>
    <property type="match status" value="1"/>
</dbReference>
<evidence type="ECO:0000313" key="3">
    <source>
        <dbReference type="Proteomes" id="UP000640489"/>
    </source>
</evidence>
<dbReference type="Gene3D" id="3.40.50.300">
    <property type="entry name" value="P-loop containing nucleotide triphosphate hydrolases"/>
    <property type="match status" value="1"/>
</dbReference>
<dbReference type="PROSITE" id="PS51199">
    <property type="entry name" value="SF4_HELICASE"/>
    <property type="match status" value="1"/>
</dbReference>